<accession>A0A0G8AZF9</accession>
<comment type="caution">
    <text evidence="1">The sequence shown here is derived from an EMBL/GenBank/DDBJ whole genome shotgun (WGS) entry which is preliminary data.</text>
</comment>
<name>A0A0G8AZF9_9SYNE</name>
<dbReference type="AlphaFoldDB" id="A0A0G8AZF9"/>
<organism evidence="1 2">
    <name type="scientific">Candidatus Synechococcus spongiarum 15L</name>
    <dbReference type="NCBI Taxonomy" id="1608419"/>
    <lineage>
        <taxon>Bacteria</taxon>
        <taxon>Bacillati</taxon>
        <taxon>Cyanobacteriota</taxon>
        <taxon>Cyanophyceae</taxon>
        <taxon>Synechococcales</taxon>
        <taxon>Synechococcaceae</taxon>
        <taxon>Synechococcus</taxon>
    </lineage>
</organism>
<gene>
    <name evidence="1" type="ORF">TQ37_01250</name>
</gene>
<evidence type="ECO:0000313" key="2">
    <source>
        <dbReference type="Proteomes" id="UP000035037"/>
    </source>
</evidence>
<reference evidence="1 2" key="1">
    <citation type="submission" date="2015-02" db="EMBL/GenBank/DDBJ databases">
        <authorList>
            <person name="Slaby B."/>
            <person name="Hentschel U."/>
        </authorList>
    </citation>
    <scope>NUCLEOTIDE SEQUENCE [LARGE SCALE GENOMIC DNA]</scope>
    <source>
        <strain evidence="1">15L</strain>
    </source>
</reference>
<protein>
    <submittedName>
        <fullName evidence="1">Uncharacterized protein</fullName>
    </submittedName>
</protein>
<proteinExistence type="predicted"/>
<dbReference type="Proteomes" id="UP000035037">
    <property type="component" value="Unassembled WGS sequence"/>
</dbReference>
<evidence type="ECO:0000313" key="1">
    <source>
        <dbReference type="EMBL" id="KKZ14423.1"/>
    </source>
</evidence>
<reference evidence="1 2" key="2">
    <citation type="submission" date="2015-05" db="EMBL/GenBank/DDBJ databases">
        <title>Lifestyle Evolution in Cyanobacterial Symbionts of Sponges.</title>
        <authorList>
            <person name="Burgsdorf I."/>
            <person name="Slaby B.M."/>
            <person name="Handley K.M."/>
            <person name="Haber M."/>
            <person name="Blom J."/>
            <person name="Marshall C.W."/>
            <person name="Gilbert J.A."/>
            <person name="Hentschel U."/>
            <person name="Steindler L."/>
        </authorList>
    </citation>
    <scope>NUCLEOTIDE SEQUENCE [LARGE SCALE GENOMIC DNA]</scope>
    <source>
        <strain evidence="1">15L</strain>
    </source>
</reference>
<dbReference type="EMBL" id="JYFQ01000025">
    <property type="protein sequence ID" value="KKZ14423.1"/>
    <property type="molecule type" value="Genomic_DNA"/>
</dbReference>
<dbReference type="PATRIC" id="fig|1608419.3.peg.1510"/>
<sequence>MSICVIGSNQEEYEEERGGFDSMHDQLDKLMKRKISERQLTQSVFGCFAWPVRMRDSRISNLFATLKQVNKGNQKRLILF</sequence>